<dbReference type="Pfam" id="PF01593">
    <property type="entry name" value="Amino_oxidase"/>
    <property type="match status" value="1"/>
</dbReference>
<reference evidence="5" key="1">
    <citation type="submission" date="2022-11" db="UniProtKB">
        <authorList>
            <consortium name="WormBaseParasite"/>
        </authorList>
    </citation>
    <scope>IDENTIFICATION</scope>
</reference>
<dbReference type="InterPro" id="IPR036188">
    <property type="entry name" value="FAD/NAD-bd_sf"/>
</dbReference>
<name>A0A915JJE8_ROMCU</name>
<dbReference type="Proteomes" id="UP000887565">
    <property type="component" value="Unplaced"/>
</dbReference>
<evidence type="ECO:0000256" key="2">
    <source>
        <dbReference type="ARBA" id="ARBA00023002"/>
    </source>
</evidence>
<dbReference type="PANTHER" id="PTHR10742">
    <property type="entry name" value="FLAVIN MONOAMINE OXIDASE"/>
    <property type="match status" value="1"/>
</dbReference>
<evidence type="ECO:0000259" key="3">
    <source>
        <dbReference type="Pfam" id="PF01593"/>
    </source>
</evidence>
<dbReference type="Gene3D" id="3.50.50.60">
    <property type="entry name" value="FAD/NAD(P)-binding domain"/>
    <property type="match status" value="1"/>
</dbReference>
<dbReference type="InterPro" id="IPR002937">
    <property type="entry name" value="Amino_oxidase"/>
</dbReference>
<dbReference type="InterPro" id="IPR050281">
    <property type="entry name" value="Flavin_monoamine_oxidase"/>
</dbReference>
<evidence type="ECO:0000256" key="1">
    <source>
        <dbReference type="ARBA" id="ARBA00005995"/>
    </source>
</evidence>
<evidence type="ECO:0000313" key="4">
    <source>
        <dbReference type="Proteomes" id="UP000887565"/>
    </source>
</evidence>
<sequence>PKGYANLPIILAEGLNIECGAVVKEIKIQQDGCLVKFSNDSKRNFKTLKADAVLCTVPLGVLKKCIDPKETEEKSFINFCPPLPKSKVDAINRLGFGNLNKVVLCFDRVFWDPSRHMFGYINEKTEARGEFFLFWTIYNEPTVIALVAGKSSSKIEYLSEEIVVERCLHVLRTIFSQDQVPPPKETMVTRWANDPFSCGSYSFVAVGASGQDYDVLAQSLPETGSRPKLFFAGEHTCRRYPATVHGAVISALQQAGYIANELLESCL</sequence>
<dbReference type="GO" id="GO:0003682">
    <property type="term" value="F:chromatin binding"/>
    <property type="evidence" value="ECO:0007669"/>
    <property type="project" value="TreeGrafter"/>
</dbReference>
<dbReference type="OMA" id="CPKEPTD"/>
<comment type="similarity">
    <text evidence="1">Belongs to the flavin monoamine oxidase family.</text>
</comment>
<dbReference type="SUPFAM" id="SSF54373">
    <property type="entry name" value="FAD-linked reductases, C-terminal domain"/>
    <property type="match status" value="1"/>
</dbReference>
<dbReference type="WBParaSite" id="nRc.2.0.1.t26280-RA">
    <property type="protein sequence ID" value="nRc.2.0.1.t26280-RA"/>
    <property type="gene ID" value="nRc.2.0.1.g26280"/>
</dbReference>
<keyword evidence="2" id="KW-0560">Oxidoreductase</keyword>
<feature type="domain" description="Amine oxidase" evidence="3">
    <location>
        <begin position="2"/>
        <end position="258"/>
    </location>
</feature>
<protein>
    <submittedName>
        <fullName evidence="5">Amine oxidase domain-containing protein</fullName>
    </submittedName>
</protein>
<dbReference type="GO" id="GO:0050660">
    <property type="term" value="F:flavin adenine dinucleotide binding"/>
    <property type="evidence" value="ECO:0007669"/>
    <property type="project" value="TreeGrafter"/>
</dbReference>
<organism evidence="4 5">
    <name type="scientific">Romanomermis culicivorax</name>
    <name type="common">Nematode worm</name>
    <dbReference type="NCBI Taxonomy" id="13658"/>
    <lineage>
        <taxon>Eukaryota</taxon>
        <taxon>Metazoa</taxon>
        <taxon>Ecdysozoa</taxon>
        <taxon>Nematoda</taxon>
        <taxon>Enoplea</taxon>
        <taxon>Dorylaimia</taxon>
        <taxon>Mermithida</taxon>
        <taxon>Mermithoidea</taxon>
        <taxon>Mermithidae</taxon>
        <taxon>Romanomermis</taxon>
    </lineage>
</organism>
<keyword evidence="4" id="KW-1185">Reference proteome</keyword>
<proteinExistence type="inferred from homology"/>
<dbReference type="Gene3D" id="3.90.660.10">
    <property type="match status" value="1"/>
</dbReference>
<dbReference type="GO" id="GO:0016491">
    <property type="term" value="F:oxidoreductase activity"/>
    <property type="evidence" value="ECO:0007669"/>
    <property type="project" value="UniProtKB-KW"/>
</dbReference>
<dbReference type="PANTHER" id="PTHR10742:SF386">
    <property type="entry name" value="LYSINE-SPECIFIC HISTONE DEMETHYLASE 1A"/>
    <property type="match status" value="1"/>
</dbReference>
<dbReference type="AlphaFoldDB" id="A0A915JJE8"/>
<evidence type="ECO:0000313" key="5">
    <source>
        <dbReference type="WBParaSite" id="nRc.2.0.1.t26280-RA"/>
    </source>
</evidence>
<accession>A0A915JJE8</accession>
<dbReference type="SUPFAM" id="SSF51905">
    <property type="entry name" value="FAD/NAD(P)-binding domain"/>
    <property type="match status" value="1"/>
</dbReference>
<dbReference type="GO" id="GO:0006338">
    <property type="term" value="P:chromatin remodeling"/>
    <property type="evidence" value="ECO:0007669"/>
    <property type="project" value="TreeGrafter"/>
</dbReference>